<evidence type="ECO:0000256" key="5">
    <source>
        <dbReference type="HAMAP-Rule" id="MF_01080"/>
    </source>
</evidence>
<dbReference type="EC" id="5.4.99.25" evidence="5"/>
<evidence type="ECO:0000313" key="10">
    <source>
        <dbReference type="Proteomes" id="UP000319732"/>
    </source>
</evidence>
<dbReference type="Pfam" id="PF09157">
    <property type="entry name" value="TruB-C_2"/>
    <property type="match status" value="1"/>
</dbReference>
<comment type="catalytic activity">
    <reaction evidence="1 5">
        <text>uridine(55) in tRNA = pseudouridine(55) in tRNA</text>
        <dbReference type="Rhea" id="RHEA:42532"/>
        <dbReference type="Rhea" id="RHEA-COMP:10101"/>
        <dbReference type="Rhea" id="RHEA-COMP:10102"/>
        <dbReference type="ChEBI" id="CHEBI:65314"/>
        <dbReference type="ChEBI" id="CHEBI:65315"/>
        <dbReference type="EC" id="5.4.99.25"/>
    </reaction>
</comment>
<dbReference type="InterPro" id="IPR020103">
    <property type="entry name" value="PsdUridine_synth_cat_dom_sf"/>
</dbReference>
<name>A0A545SZV8_9GAMM</name>
<organism evidence="9 10">
    <name type="scientific">Exilibacterium tricleocarpae</name>
    <dbReference type="NCBI Taxonomy" id="2591008"/>
    <lineage>
        <taxon>Bacteria</taxon>
        <taxon>Pseudomonadati</taxon>
        <taxon>Pseudomonadota</taxon>
        <taxon>Gammaproteobacteria</taxon>
        <taxon>Cellvibrionales</taxon>
        <taxon>Cellvibrionaceae</taxon>
        <taxon>Exilibacterium</taxon>
    </lineage>
</organism>
<dbReference type="Gene3D" id="3.30.2350.10">
    <property type="entry name" value="Pseudouridine synthase"/>
    <property type="match status" value="1"/>
</dbReference>
<dbReference type="RefSeq" id="WP_142928912.1">
    <property type="nucleotide sequence ID" value="NZ_ML660102.1"/>
</dbReference>
<dbReference type="Gene3D" id="2.30.130.10">
    <property type="entry name" value="PUA domain"/>
    <property type="match status" value="1"/>
</dbReference>
<dbReference type="GO" id="GO:0003723">
    <property type="term" value="F:RNA binding"/>
    <property type="evidence" value="ECO:0007669"/>
    <property type="project" value="InterPro"/>
</dbReference>
<comment type="caution">
    <text evidence="9">The sequence shown here is derived from an EMBL/GenBank/DDBJ whole genome shotgun (WGS) entry which is preliminary data.</text>
</comment>
<dbReference type="AlphaFoldDB" id="A0A545SZV8"/>
<dbReference type="EMBL" id="VHSG01000024">
    <property type="protein sequence ID" value="TQV70503.1"/>
    <property type="molecule type" value="Genomic_DNA"/>
</dbReference>
<dbReference type="InterPro" id="IPR002501">
    <property type="entry name" value="PsdUridine_synth_N"/>
</dbReference>
<dbReference type="NCBIfam" id="TIGR00431">
    <property type="entry name" value="TruB"/>
    <property type="match status" value="1"/>
</dbReference>
<dbReference type="InterPro" id="IPR015947">
    <property type="entry name" value="PUA-like_sf"/>
</dbReference>
<keyword evidence="10" id="KW-1185">Reference proteome</keyword>
<dbReference type="GO" id="GO:0031119">
    <property type="term" value="P:tRNA pseudouridine synthesis"/>
    <property type="evidence" value="ECO:0007669"/>
    <property type="project" value="UniProtKB-UniRule"/>
</dbReference>
<feature type="domain" description="Pseudouridine synthase II N-terminal" evidence="6">
    <location>
        <begin position="34"/>
        <end position="185"/>
    </location>
</feature>
<evidence type="ECO:0000259" key="8">
    <source>
        <dbReference type="Pfam" id="PF16198"/>
    </source>
</evidence>
<evidence type="ECO:0000313" key="9">
    <source>
        <dbReference type="EMBL" id="TQV70503.1"/>
    </source>
</evidence>
<reference evidence="9 10" key="1">
    <citation type="submission" date="2019-06" db="EMBL/GenBank/DDBJ databases">
        <title>Whole genome sequence for Cellvibrionaceae sp. R142.</title>
        <authorList>
            <person name="Wang G."/>
        </authorList>
    </citation>
    <scope>NUCLEOTIDE SEQUENCE [LARGE SCALE GENOMIC DNA]</scope>
    <source>
        <strain evidence="9 10">R142</strain>
    </source>
</reference>
<protein>
    <recommendedName>
        <fullName evidence="5">tRNA pseudouridine synthase B</fullName>
        <ecNumber evidence="5">5.4.99.25</ecNumber>
    </recommendedName>
    <alternativeName>
        <fullName evidence="5">tRNA pseudouridine(55) synthase</fullName>
        <shortName evidence="5">Psi55 synthase</shortName>
    </alternativeName>
    <alternativeName>
        <fullName evidence="5">tRNA pseudouridylate synthase</fullName>
    </alternativeName>
    <alternativeName>
        <fullName evidence="5">tRNA-uridine isomerase</fullName>
    </alternativeName>
</protein>
<proteinExistence type="inferred from homology"/>
<dbReference type="SUPFAM" id="SSF88697">
    <property type="entry name" value="PUA domain-like"/>
    <property type="match status" value="1"/>
</dbReference>
<evidence type="ECO:0000256" key="1">
    <source>
        <dbReference type="ARBA" id="ARBA00000385"/>
    </source>
</evidence>
<gene>
    <name evidence="5 9" type="primary">truB</name>
    <name evidence="9" type="ORF">FKG94_21000</name>
</gene>
<evidence type="ECO:0000259" key="6">
    <source>
        <dbReference type="Pfam" id="PF01509"/>
    </source>
</evidence>
<keyword evidence="3 5" id="KW-0819">tRNA processing</keyword>
<accession>A0A545SZV8</accession>
<dbReference type="CDD" id="cd21152">
    <property type="entry name" value="PUA_TruB_bacterial"/>
    <property type="match status" value="1"/>
</dbReference>
<feature type="domain" description="tRNA pseudouridylate synthase B C-terminal" evidence="8">
    <location>
        <begin position="186"/>
        <end position="247"/>
    </location>
</feature>
<dbReference type="CDD" id="cd02573">
    <property type="entry name" value="PseudoU_synth_EcTruB"/>
    <property type="match status" value="1"/>
</dbReference>
<dbReference type="OrthoDB" id="9802309at2"/>
<evidence type="ECO:0000256" key="3">
    <source>
        <dbReference type="ARBA" id="ARBA00022694"/>
    </source>
</evidence>
<dbReference type="GO" id="GO:1990481">
    <property type="term" value="P:mRNA pseudouridine synthesis"/>
    <property type="evidence" value="ECO:0007669"/>
    <property type="project" value="TreeGrafter"/>
</dbReference>
<evidence type="ECO:0000259" key="7">
    <source>
        <dbReference type="Pfam" id="PF09157"/>
    </source>
</evidence>
<dbReference type="InterPro" id="IPR014780">
    <property type="entry name" value="tRNA_psdUridine_synth_TruB"/>
</dbReference>
<dbReference type="Proteomes" id="UP000319732">
    <property type="component" value="Unassembled WGS sequence"/>
</dbReference>
<evidence type="ECO:0000256" key="4">
    <source>
        <dbReference type="ARBA" id="ARBA00023235"/>
    </source>
</evidence>
<keyword evidence="4 5" id="KW-0413">Isomerase</keyword>
<dbReference type="Pfam" id="PF16198">
    <property type="entry name" value="TruB_C_2"/>
    <property type="match status" value="1"/>
</dbReference>
<feature type="domain" description="tRNA pseudouridine synthase II TruB subfamily 1 C-terminal" evidence="7">
    <location>
        <begin position="252"/>
        <end position="310"/>
    </location>
</feature>
<dbReference type="PANTHER" id="PTHR13767:SF2">
    <property type="entry name" value="PSEUDOURIDYLATE SYNTHASE TRUB1"/>
    <property type="match status" value="1"/>
</dbReference>
<comment type="similarity">
    <text evidence="2 5">Belongs to the pseudouridine synthase TruB family. Type 1 subfamily.</text>
</comment>
<feature type="active site" description="Nucleophile" evidence="5">
    <location>
        <position position="49"/>
    </location>
</feature>
<dbReference type="SUPFAM" id="SSF55120">
    <property type="entry name" value="Pseudouridine synthase"/>
    <property type="match status" value="1"/>
</dbReference>
<dbReference type="InterPro" id="IPR036974">
    <property type="entry name" value="PUA_sf"/>
</dbReference>
<dbReference type="HAMAP" id="MF_01080">
    <property type="entry name" value="TruB_bact"/>
    <property type="match status" value="1"/>
</dbReference>
<dbReference type="PANTHER" id="PTHR13767">
    <property type="entry name" value="TRNA-PSEUDOURIDINE SYNTHASE"/>
    <property type="match status" value="1"/>
</dbReference>
<dbReference type="Pfam" id="PF01509">
    <property type="entry name" value="TruB_N"/>
    <property type="match status" value="1"/>
</dbReference>
<dbReference type="GO" id="GO:0160148">
    <property type="term" value="F:tRNA pseudouridine(55) synthase activity"/>
    <property type="evidence" value="ECO:0007669"/>
    <property type="project" value="UniProtKB-EC"/>
</dbReference>
<dbReference type="InterPro" id="IPR032819">
    <property type="entry name" value="TruB_C"/>
</dbReference>
<evidence type="ECO:0000256" key="2">
    <source>
        <dbReference type="ARBA" id="ARBA00005642"/>
    </source>
</evidence>
<sequence length="320" mass="34589">MARRKRAFGRPIDGVLILNKAAGMTSNAALQQAKRLLFAAKAGHTGSLDPLATGVLPLCFGEATKFSQYLLEADKRYRTTVRFGVTTTTGDADGEVLTEIPTEGLTEAALANALGQFEGDILQVPSMYSALKHEGEPLYKLAREGKEVERQARPVTVYALTLLAFRPGPEAEADLEIHCSKGTYVRTLAEDLGRELGCGAHVARLHRVAAGPFDETRAVSLEQLSGERGDGRAETLDHHLLPVDAPVSDLEKVTLPETTGFYFRQGQPVMDTQVYRVGAVGDMVRVFQEDGDFLGVGEVTDDGRLAPKRLTVKHSVSGGR</sequence>
<comment type="function">
    <text evidence="5">Responsible for synthesis of pseudouridine from uracil-55 in the psi GC loop of transfer RNAs.</text>
</comment>
<dbReference type="FunFam" id="3.30.2350.10:FF:000011">
    <property type="entry name" value="tRNA pseudouridine synthase B"/>
    <property type="match status" value="1"/>
</dbReference>
<dbReference type="InterPro" id="IPR015240">
    <property type="entry name" value="tRNA_sdUridine_synth_fam1_C"/>
</dbReference>